<protein>
    <submittedName>
        <fullName evidence="2">Uncharacterized protein</fullName>
    </submittedName>
</protein>
<feature type="region of interest" description="Disordered" evidence="1">
    <location>
        <begin position="95"/>
        <end position="155"/>
    </location>
</feature>
<organism evidence="2">
    <name type="scientific">Amphimedon queenslandica</name>
    <name type="common">Sponge</name>
    <dbReference type="NCBI Taxonomy" id="400682"/>
    <lineage>
        <taxon>Eukaryota</taxon>
        <taxon>Metazoa</taxon>
        <taxon>Porifera</taxon>
        <taxon>Demospongiae</taxon>
        <taxon>Heteroscleromorpha</taxon>
        <taxon>Haplosclerida</taxon>
        <taxon>Niphatidae</taxon>
        <taxon>Amphimedon</taxon>
    </lineage>
</organism>
<name>A0A1X7SEC5_AMPQE</name>
<feature type="compositionally biased region" description="Low complexity" evidence="1">
    <location>
        <begin position="123"/>
        <end position="155"/>
    </location>
</feature>
<accession>A0A1X7SEC5</accession>
<dbReference type="AlphaFoldDB" id="A0A1X7SEC5"/>
<dbReference type="InParanoid" id="A0A1X7SEC5"/>
<reference evidence="2" key="1">
    <citation type="submission" date="2017-05" db="UniProtKB">
        <authorList>
            <consortium name="EnsemblMetazoa"/>
        </authorList>
    </citation>
    <scope>IDENTIFICATION</scope>
</reference>
<dbReference type="EnsemblMetazoa" id="Aqu2.1.00413_001">
    <property type="protein sequence ID" value="Aqu2.1.00413_001"/>
    <property type="gene ID" value="Aqu2.1.00413"/>
</dbReference>
<feature type="compositionally biased region" description="Polar residues" evidence="1">
    <location>
        <begin position="109"/>
        <end position="122"/>
    </location>
</feature>
<evidence type="ECO:0000313" key="2">
    <source>
        <dbReference type="EnsemblMetazoa" id="Aqu2.1.00413_001"/>
    </source>
</evidence>
<proteinExistence type="predicted"/>
<evidence type="ECO:0000256" key="1">
    <source>
        <dbReference type="SAM" id="MobiDB-lite"/>
    </source>
</evidence>
<dbReference type="eggNOG" id="ENOG502TF94">
    <property type="taxonomic scope" value="Eukaryota"/>
</dbReference>
<sequence length="155" mass="17379">LSISVIRDCVRIGRYDRNHQQPRPLLVKFNCSKSVNTIIKRSSDLPQGITVKKHLTKHERYINSVLLRERYRLVTDDGIEKRSIKFLGNQLLVNGRPRGEASATGFKQYPTSGQLTPTLNNIDSSSDTSPTDSSVTPQTDSSESTTESTTQPRSF</sequence>